<dbReference type="InterPro" id="IPR000281">
    <property type="entry name" value="HTH_RpiR"/>
</dbReference>
<dbReference type="GO" id="GO:0003700">
    <property type="term" value="F:DNA-binding transcription factor activity"/>
    <property type="evidence" value="ECO:0007669"/>
    <property type="project" value="InterPro"/>
</dbReference>
<evidence type="ECO:0000313" key="8">
    <source>
        <dbReference type="EMBL" id="NMF03531.1"/>
    </source>
</evidence>
<evidence type="ECO:0000256" key="3">
    <source>
        <dbReference type="ARBA" id="ARBA00023163"/>
    </source>
</evidence>
<dbReference type="InterPro" id="IPR046348">
    <property type="entry name" value="SIS_dom_sf"/>
</dbReference>
<dbReference type="InterPro" id="IPR036388">
    <property type="entry name" value="WH-like_DNA-bd_sf"/>
</dbReference>
<organism evidence="6 10">
    <name type="scientific">Clostridium beijerinckii</name>
    <name type="common">Clostridium MP</name>
    <dbReference type="NCBI Taxonomy" id="1520"/>
    <lineage>
        <taxon>Bacteria</taxon>
        <taxon>Bacillati</taxon>
        <taxon>Bacillota</taxon>
        <taxon>Clostridia</taxon>
        <taxon>Eubacteriales</taxon>
        <taxon>Clostridiaceae</taxon>
        <taxon>Clostridium</taxon>
    </lineage>
</organism>
<reference evidence="7" key="5">
    <citation type="submission" date="2020-11" db="EMBL/GenBank/DDBJ databases">
        <authorList>
            <person name="Thieme N."/>
            <person name="Liebl W."/>
            <person name="Zverlov V."/>
        </authorList>
    </citation>
    <scope>NUCLEOTIDE SEQUENCE</scope>
    <source>
        <strain evidence="7">NT08</strain>
    </source>
</reference>
<dbReference type="EMBL" id="CP010086">
    <property type="protein sequence ID" value="AJG97644.1"/>
    <property type="molecule type" value="Genomic_DNA"/>
</dbReference>
<sequence>MTIYNLLLYANNLTETEKLLANYILENQEQVAGMSLDELAKVSFSSISTIHRLCKKIGLTGFKEFKIKFVEELYSKMNKPENIDINFPFKKDDTQFQIASNIKQLYIDTLTNTFSFFNSEQLEDAVDLIYNAEIVDVYAVTNNIQTALNFQDKMQSIGRYVNVSLIPMNQVYRAAASNNKNKQVAIILSYSGKTPEIKEIALVLKRKEIETLVICSAQENYLTKLFKYHIFVSSKENLKKKISHYSSHIATQYVLDVIFSCIFNKDYEKNMEYRLNEFNKLDHRQVEE</sequence>
<dbReference type="Proteomes" id="UP000631418">
    <property type="component" value="Unassembled WGS sequence"/>
</dbReference>
<dbReference type="AlphaFoldDB" id="A0A0B5Q622"/>
<feature type="domain" description="HTH rpiR-type" evidence="4">
    <location>
        <begin position="1"/>
        <end position="76"/>
    </location>
</feature>
<keyword evidence="1" id="KW-0805">Transcription regulation</keyword>
<reference evidence="8 12" key="4">
    <citation type="submission" date="2020-04" db="EMBL/GenBank/DDBJ databases">
        <authorList>
            <person name="Hitch T.C.A."/>
            <person name="Wylensek D."/>
            <person name="Clavel T."/>
        </authorList>
    </citation>
    <scope>NUCLEOTIDE SEQUENCE [LARGE SCALE GENOMIC DNA]</scope>
    <source>
        <strain evidence="8 12">WB01_NA02</strain>
    </source>
</reference>
<evidence type="ECO:0000256" key="2">
    <source>
        <dbReference type="ARBA" id="ARBA00023125"/>
    </source>
</evidence>
<dbReference type="Gene3D" id="1.10.10.10">
    <property type="entry name" value="Winged helix-like DNA-binding domain superfamily/Winged helix DNA-binding domain"/>
    <property type="match status" value="1"/>
</dbReference>
<dbReference type="GO" id="GO:0003677">
    <property type="term" value="F:DNA binding"/>
    <property type="evidence" value="ECO:0007669"/>
    <property type="project" value="UniProtKB-KW"/>
</dbReference>
<dbReference type="EMBL" id="JABAGD010000002">
    <property type="protein sequence ID" value="NMF03531.1"/>
    <property type="molecule type" value="Genomic_DNA"/>
</dbReference>
<dbReference type="PANTHER" id="PTHR30514:SF10">
    <property type="entry name" value="MURR_RPIR FAMILY TRANSCRIPTIONAL REGULATOR"/>
    <property type="match status" value="1"/>
</dbReference>
<dbReference type="Pfam" id="PF01380">
    <property type="entry name" value="SIS"/>
    <property type="match status" value="1"/>
</dbReference>
<dbReference type="CDD" id="cd05013">
    <property type="entry name" value="SIS_RpiR"/>
    <property type="match status" value="1"/>
</dbReference>
<dbReference type="KEGG" id="cbei:LF65_01025"/>
<accession>A0A0B5Q622</accession>
<evidence type="ECO:0000313" key="9">
    <source>
        <dbReference type="EMBL" id="OOM63009.1"/>
    </source>
</evidence>
<dbReference type="SUPFAM" id="SSF46689">
    <property type="entry name" value="Homeodomain-like"/>
    <property type="match status" value="1"/>
</dbReference>
<dbReference type="SUPFAM" id="SSF53697">
    <property type="entry name" value="SIS domain"/>
    <property type="match status" value="1"/>
</dbReference>
<gene>
    <name evidence="9" type="primary">ybbH_2</name>
    <name evidence="9" type="ORF">CLBCK_14780</name>
    <name evidence="8" type="ORF">HF849_02010</name>
    <name evidence="7" type="ORF">IS491_00230</name>
    <name evidence="6" type="ORF">LF65_01025</name>
</gene>
<evidence type="ECO:0000313" key="7">
    <source>
        <dbReference type="EMBL" id="MBF7807163.1"/>
    </source>
</evidence>
<evidence type="ECO:0000259" key="4">
    <source>
        <dbReference type="PROSITE" id="PS51071"/>
    </source>
</evidence>
<evidence type="ECO:0000256" key="1">
    <source>
        <dbReference type="ARBA" id="ARBA00023015"/>
    </source>
</evidence>
<feature type="domain" description="SIS" evidence="5">
    <location>
        <begin position="125"/>
        <end position="268"/>
    </location>
</feature>
<evidence type="ECO:0000313" key="10">
    <source>
        <dbReference type="Proteomes" id="UP000031866"/>
    </source>
</evidence>
<protein>
    <submittedName>
        <fullName evidence="6 7">RpiR family transcriptional regulator</fullName>
    </submittedName>
    <submittedName>
        <fullName evidence="9">Putative HTH-type transcriptional regulator YbbH</fullName>
    </submittedName>
</protein>
<dbReference type="GO" id="GO:0097367">
    <property type="term" value="F:carbohydrate derivative binding"/>
    <property type="evidence" value="ECO:0007669"/>
    <property type="project" value="InterPro"/>
</dbReference>
<dbReference type="EMBL" id="LZZI01000018">
    <property type="protein sequence ID" value="OOM63009.1"/>
    <property type="molecule type" value="Genomic_DNA"/>
</dbReference>
<dbReference type="PROSITE" id="PS51464">
    <property type="entry name" value="SIS"/>
    <property type="match status" value="1"/>
</dbReference>
<dbReference type="STRING" id="1520.LF65_01025"/>
<dbReference type="Proteomes" id="UP000190973">
    <property type="component" value="Unassembled WGS sequence"/>
</dbReference>
<dbReference type="Pfam" id="PF01418">
    <property type="entry name" value="HTH_6"/>
    <property type="match status" value="1"/>
</dbReference>
<dbReference type="PANTHER" id="PTHR30514">
    <property type="entry name" value="GLUCOKINASE"/>
    <property type="match status" value="1"/>
</dbReference>
<dbReference type="InterPro" id="IPR047640">
    <property type="entry name" value="RpiR-like"/>
</dbReference>
<keyword evidence="3" id="KW-0804">Transcription</keyword>
<dbReference type="PROSITE" id="PS51071">
    <property type="entry name" value="HTH_RPIR"/>
    <property type="match status" value="1"/>
</dbReference>
<proteinExistence type="predicted"/>
<name>A0A0B5Q622_CLOBE</name>
<reference evidence="6" key="2">
    <citation type="submission" date="2016-02" db="EMBL/GenBank/DDBJ databases">
        <title>Genome sequence of Clostridium beijerinckii strain 59B.</title>
        <authorList>
            <person name="Little G.T."/>
            <person name="Minton N.P."/>
        </authorList>
    </citation>
    <scope>NUCLEOTIDE SEQUENCE</scope>
    <source>
        <strain evidence="6">NCIMB 14988</strain>
    </source>
</reference>
<dbReference type="InterPro" id="IPR001347">
    <property type="entry name" value="SIS_dom"/>
</dbReference>
<dbReference type="InterPro" id="IPR009057">
    <property type="entry name" value="Homeodomain-like_sf"/>
</dbReference>
<evidence type="ECO:0000313" key="6">
    <source>
        <dbReference type="EMBL" id="AJG97644.1"/>
    </source>
</evidence>
<reference evidence="9 11" key="3">
    <citation type="submission" date="2016-05" db="EMBL/GenBank/DDBJ databases">
        <title>Microbial solvent formation.</title>
        <authorList>
            <person name="Poehlein A."/>
            <person name="Montoya Solano J.D."/>
            <person name="Flitsch S."/>
            <person name="Krabben P."/>
            <person name="Duerre P."/>
            <person name="Daniel R."/>
        </authorList>
    </citation>
    <scope>NUCLEOTIDE SEQUENCE [LARGE SCALE GENOMIC DNA]</scope>
    <source>
        <strain evidence="9 11">DSM 53</strain>
    </source>
</reference>
<dbReference type="InterPro" id="IPR035472">
    <property type="entry name" value="RpiR-like_SIS"/>
</dbReference>
<dbReference type="Gene3D" id="3.40.50.10490">
    <property type="entry name" value="Glucose-6-phosphate isomerase like protein, domain 1"/>
    <property type="match status" value="1"/>
</dbReference>
<dbReference type="EMBL" id="JADOEF010000001">
    <property type="protein sequence ID" value="MBF7807163.1"/>
    <property type="molecule type" value="Genomic_DNA"/>
</dbReference>
<evidence type="ECO:0000313" key="11">
    <source>
        <dbReference type="Proteomes" id="UP000190973"/>
    </source>
</evidence>
<evidence type="ECO:0000259" key="5">
    <source>
        <dbReference type="PROSITE" id="PS51464"/>
    </source>
</evidence>
<dbReference type="GeneID" id="66343906"/>
<dbReference type="Proteomes" id="UP000031866">
    <property type="component" value="Chromosome"/>
</dbReference>
<reference evidence="10" key="1">
    <citation type="submission" date="2014-12" db="EMBL/GenBank/DDBJ databases">
        <title>Genome sequence of Clostridium beijerinckii strain 59B.</title>
        <authorList>
            <person name="Little G.T."/>
            <person name="Minton N.P."/>
        </authorList>
    </citation>
    <scope>NUCLEOTIDE SEQUENCE [LARGE SCALE GENOMIC DNA]</scope>
    <source>
        <strain evidence="10">59B</strain>
    </source>
</reference>
<dbReference type="OMA" id="EDMILWN"/>
<dbReference type="Proteomes" id="UP000587880">
    <property type="component" value="Unassembled WGS sequence"/>
</dbReference>
<evidence type="ECO:0000313" key="12">
    <source>
        <dbReference type="Proteomes" id="UP000587880"/>
    </source>
</evidence>
<dbReference type="RefSeq" id="WP_011968316.1">
    <property type="nucleotide sequence ID" value="NZ_BKAK01000041.1"/>
</dbReference>
<dbReference type="GO" id="GO:1901135">
    <property type="term" value="P:carbohydrate derivative metabolic process"/>
    <property type="evidence" value="ECO:0007669"/>
    <property type="project" value="InterPro"/>
</dbReference>
<dbReference type="OrthoDB" id="63027at2"/>
<keyword evidence="2" id="KW-0238">DNA-binding</keyword>